<evidence type="ECO:0000259" key="1">
    <source>
        <dbReference type="Pfam" id="PF09848"/>
    </source>
</evidence>
<dbReference type="InterPro" id="IPR027417">
    <property type="entry name" value="P-loop_NTPase"/>
</dbReference>
<dbReference type="SUPFAM" id="SSF52540">
    <property type="entry name" value="P-loop containing nucleoside triphosphate hydrolases"/>
    <property type="match status" value="1"/>
</dbReference>
<comment type="caution">
    <text evidence="2">The sequence shown here is derived from an EMBL/GenBank/DDBJ whole genome shotgun (WGS) entry which is preliminary data.</text>
</comment>
<dbReference type="InterPro" id="IPR018647">
    <property type="entry name" value="SLFN_3-like_DNA/RNA_helicase"/>
</dbReference>
<evidence type="ECO:0000313" key="3">
    <source>
        <dbReference type="Proteomes" id="UP001197378"/>
    </source>
</evidence>
<accession>A0AAE3CIW4</accession>
<proteinExistence type="predicted"/>
<dbReference type="AlphaFoldDB" id="A0AAE3CIW4"/>
<name>A0AAE3CIW4_9PROT</name>
<dbReference type="GO" id="GO:0005524">
    <property type="term" value="F:ATP binding"/>
    <property type="evidence" value="ECO:0007669"/>
    <property type="project" value="UniProtKB-KW"/>
</dbReference>
<organism evidence="2 3">
    <name type="scientific">Igneacidithiobacillus copahuensis</name>
    <dbReference type="NCBI Taxonomy" id="2724909"/>
    <lineage>
        <taxon>Bacteria</taxon>
        <taxon>Pseudomonadati</taxon>
        <taxon>Pseudomonadota</taxon>
        <taxon>Acidithiobacillia</taxon>
        <taxon>Acidithiobacillales</taxon>
        <taxon>Acidithiobacillaceae</taxon>
        <taxon>Igneacidithiobacillus</taxon>
    </lineage>
</organism>
<evidence type="ECO:0000313" key="2">
    <source>
        <dbReference type="EMBL" id="MBU2787203.1"/>
    </source>
</evidence>
<sequence length="491" mass="56741">MIKTANILSLTQAARSLGDDIYMRYRDYFGVNIKTEEISDLAALVDLLYPPEGRDIFGGYYVGYKIPQIGKEFDLLRMGKNYIVNIEIKKDSQEDKIAKQLLRNKYYLSAVDRTAYYFSFVSSTKKIYFLNGHDQLQLIGVPDLKSCLHDQELDIPENLDKIFNPSKYLVSPFNATDRFMTNSYFLTHQQEQIKNETLTLFEKLHGPVFVSISGGAGVGKTLLVYDIAKEAINTNKKVLIVHCGKLNNGHYEIMNWPGWDIIPIKNINSWDFSPYELILIDESQRMYEDQFRKAVNAAKSSNIKCIFSYDKAQTLASWEERVDIEELLLEVGTAVQNKLTDKIRTNKSMANFISSLFNKNRQHRDTQADIELNFFNNPDDAKSYMQYASTQGWEIIRFTPSQYERDSHKEYSHDLYKTSHAVIGQEFDNVAVVIDPFFSYAEDGSLIYKGKTYYKAEKMLFQNVTRTINRLNLIIVNNPEILDRCLHVLHG</sequence>
<dbReference type="Proteomes" id="UP001197378">
    <property type="component" value="Unassembled WGS sequence"/>
</dbReference>
<protein>
    <submittedName>
        <fullName evidence="2">ATP-binding protein</fullName>
    </submittedName>
</protein>
<reference evidence="2" key="1">
    <citation type="journal article" date="2021" name="ISME J.">
        <title>Genomic evolution of the class Acidithiobacillia: deep-branching Proteobacteria living in extreme acidic conditions.</title>
        <authorList>
            <person name="Moya-Beltran A."/>
            <person name="Beard S."/>
            <person name="Rojas-Villalobos C."/>
            <person name="Issotta F."/>
            <person name="Gallardo Y."/>
            <person name="Ulloa R."/>
            <person name="Giaveno A."/>
            <person name="Degli Esposti M."/>
            <person name="Johnson D.B."/>
            <person name="Quatrini R."/>
        </authorList>
    </citation>
    <scope>NUCLEOTIDE SEQUENCE</scope>
    <source>
        <strain evidence="2">VAN18-1</strain>
    </source>
</reference>
<keyword evidence="2" id="KW-0547">Nucleotide-binding</keyword>
<dbReference type="Pfam" id="PF09848">
    <property type="entry name" value="SLFN-g3_helicase"/>
    <property type="match status" value="1"/>
</dbReference>
<dbReference type="Gene3D" id="3.40.50.300">
    <property type="entry name" value="P-loop containing nucleotide triphosphate hydrolases"/>
    <property type="match status" value="1"/>
</dbReference>
<keyword evidence="3" id="KW-1185">Reference proteome</keyword>
<gene>
    <name evidence="2" type="ORF">HFQ13_03070</name>
</gene>
<feature type="domain" description="Schlafen group 3-like DNA/RNA helicase" evidence="1">
    <location>
        <begin position="210"/>
        <end position="392"/>
    </location>
</feature>
<dbReference type="RefSeq" id="WP_215881457.1">
    <property type="nucleotide sequence ID" value="NZ_JAAXYO010000037.1"/>
</dbReference>
<dbReference type="EMBL" id="JAAXYO010000037">
    <property type="protein sequence ID" value="MBU2787203.1"/>
    <property type="molecule type" value="Genomic_DNA"/>
</dbReference>
<dbReference type="CDD" id="cd00009">
    <property type="entry name" value="AAA"/>
    <property type="match status" value="1"/>
</dbReference>
<keyword evidence="2" id="KW-0067">ATP-binding</keyword>